<evidence type="ECO:0000313" key="5">
    <source>
        <dbReference type="Proteomes" id="UP000078544"/>
    </source>
</evidence>
<sequence length="110" mass="12044">MIERAQMMDSSYAVNMEPSRTYLTNVTQHRIGGFSKYGGGHPDIFHSYLGLLALAILGDAELKDVDAGLCCSKETVRKLGLARNGSSREKGHGTFESDGFWDTIQRSDGT</sequence>
<comment type="caution">
    <text evidence="4">The sequence shown here is derived from an EMBL/GenBank/DDBJ whole genome shotgun (WGS) entry which is preliminary data.</text>
</comment>
<dbReference type="GO" id="GO:0016740">
    <property type="term" value="F:transferase activity"/>
    <property type="evidence" value="ECO:0007669"/>
    <property type="project" value="UniProtKB-KW"/>
</dbReference>
<evidence type="ECO:0000256" key="1">
    <source>
        <dbReference type="ARBA" id="ARBA00022737"/>
    </source>
</evidence>
<dbReference type="OrthoDB" id="24893at2759"/>
<gene>
    <name evidence="4" type="ORF">AAL_07900</name>
</gene>
<evidence type="ECO:0000313" key="4">
    <source>
        <dbReference type="EMBL" id="KZZ88957.1"/>
    </source>
</evidence>
<evidence type="ECO:0000259" key="3">
    <source>
        <dbReference type="Pfam" id="PF00432"/>
    </source>
</evidence>
<keyword evidence="1" id="KW-0677">Repeat</keyword>
<organism evidence="4 5">
    <name type="scientific">Moelleriella libera RCEF 2490</name>
    <dbReference type="NCBI Taxonomy" id="1081109"/>
    <lineage>
        <taxon>Eukaryota</taxon>
        <taxon>Fungi</taxon>
        <taxon>Dikarya</taxon>
        <taxon>Ascomycota</taxon>
        <taxon>Pezizomycotina</taxon>
        <taxon>Sordariomycetes</taxon>
        <taxon>Hypocreomycetidae</taxon>
        <taxon>Hypocreales</taxon>
        <taxon>Clavicipitaceae</taxon>
        <taxon>Moelleriella</taxon>
    </lineage>
</organism>
<name>A0A167WK85_9HYPO</name>
<keyword evidence="5" id="KW-1185">Reference proteome</keyword>
<dbReference type="Pfam" id="PF00432">
    <property type="entry name" value="Prenyltrans"/>
    <property type="match status" value="1"/>
</dbReference>
<proteinExistence type="predicted"/>
<feature type="compositionally biased region" description="Basic and acidic residues" evidence="2">
    <location>
        <begin position="86"/>
        <end position="95"/>
    </location>
</feature>
<dbReference type="AlphaFoldDB" id="A0A167WK85"/>
<dbReference type="Proteomes" id="UP000078544">
    <property type="component" value="Unassembled WGS sequence"/>
</dbReference>
<dbReference type="InterPro" id="IPR008930">
    <property type="entry name" value="Terpenoid_cyclase/PrenylTrfase"/>
</dbReference>
<dbReference type="Gene3D" id="1.50.10.20">
    <property type="match status" value="1"/>
</dbReference>
<protein>
    <submittedName>
        <fullName evidence="4">Geranylgeranyl transferase type I beta subunit</fullName>
    </submittedName>
</protein>
<dbReference type="SUPFAM" id="SSF48239">
    <property type="entry name" value="Terpenoid cyclases/Protein prenyltransferases"/>
    <property type="match status" value="1"/>
</dbReference>
<dbReference type="STRING" id="1081109.A0A167WK85"/>
<dbReference type="InterPro" id="IPR001330">
    <property type="entry name" value="Prenyltrans"/>
</dbReference>
<feature type="domain" description="Prenyltransferase alpha-alpha toroid" evidence="3">
    <location>
        <begin position="5"/>
        <end position="70"/>
    </location>
</feature>
<dbReference type="EMBL" id="AZGY01000027">
    <property type="protein sequence ID" value="KZZ88957.1"/>
    <property type="molecule type" value="Genomic_DNA"/>
</dbReference>
<keyword evidence="4" id="KW-0808">Transferase</keyword>
<evidence type="ECO:0000256" key="2">
    <source>
        <dbReference type="SAM" id="MobiDB-lite"/>
    </source>
</evidence>
<reference evidence="4 5" key="1">
    <citation type="journal article" date="2016" name="Genome Biol. Evol.">
        <title>Divergent and convergent evolution of fungal pathogenicity.</title>
        <authorList>
            <person name="Shang Y."/>
            <person name="Xiao G."/>
            <person name="Zheng P."/>
            <person name="Cen K."/>
            <person name="Zhan S."/>
            <person name="Wang C."/>
        </authorList>
    </citation>
    <scope>NUCLEOTIDE SEQUENCE [LARGE SCALE GENOMIC DNA]</scope>
    <source>
        <strain evidence="4 5">RCEF 2490</strain>
    </source>
</reference>
<feature type="region of interest" description="Disordered" evidence="2">
    <location>
        <begin position="83"/>
        <end position="110"/>
    </location>
</feature>
<accession>A0A167WK85</accession>